<evidence type="ECO:0000313" key="8">
    <source>
        <dbReference type="Proteomes" id="UP001212411"/>
    </source>
</evidence>
<dbReference type="PANTHER" id="PTHR11380:SF16">
    <property type="entry name" value="TRANSCRIPTION INITIATION PROTEIN SPT3 HOMOLOG"/>
    <property type="match status" value="1"/>
</dbReference>
<evidence type="ECO:0000256" key="1">
    <source>
        <dbReference type="ARBA" id="ARBA00004123"/>
    </source>
</evidence>
<evidence type="ECO:0000256" key="5">
    <source>
        <dbReference type="ARBA" id="ARBA00023242"/>
    </source>
</evidence>
<proteinExistence type="inferred from homology"/>
<dbReference type="AlphaFoldDB" id="A0AAF0AWY4"/>
<keyword evidence="5" id="KW-0539">Nucleus</keyword>
<dbReference type="EMBL" id="CP115613">
    <property type="protein sequence ID" value="WBW75271.1"/>
    <property type="molecule type" value="Genomic_DNA"/>
</dbReference>
<dbReference type="FunFam" id="1.10.20.10:FF:000023">
    <property type="entry name" value="transcription initiation protein SPT3 homolog"/>
    <property type="match status" value="1"/>
</dbReference>
<dbReference type="SUPFAM" id="SSF47113">
    <property type="entry name" value="Histone-fold"/>
    <property type="match status" value="1"/>
</dbReference>
<comment type="subcellular location">
    <subcellularLocation>
        <location evidence="1">Nucleus</location>
    </subcellularLocation>
</comment>
<evidence type="ECO:0000313" key="7">
    <source>
        <dbReference type="EMBL" id="WBW75271.1"/>
    </source>
</evidence>
<dbReference type="CDD" id="cd22926">
    <property type="entry name" value="HFD_SPT3"/>
    <property type="match status" value="1"/>
</dbReference>
<evidence type="ECO:0000256" key="6">
    <source>
        <dbReference type="ARBA" id="ARBA00061274"/>
    </source>
</evidence>
<keyword evidence="8" id="KW-1185">Reference proteome</keyword>
<dbReference type="GO" id="GO:0000124">
    <property type="term" value="C:SAGA complex"/>
    <property type="evidence" value="ECO:0007669"/>
    <property type="project" value="TreeGrafter"/>
</dbReference>
<dbReference type="Pfam" id="PF02269">
    <property type="entry name" value="TFIID-18kDa"/>
    <property type="match status" value="1"/>
</dbReference>
<dbReference type="GO" id="GO:0046982">
    <property type="term" value="F:protein heterodimerization activity"/>
    <property type="evidence" value="ECO:0007669"/>
    <property type="project" value="InterPro"/>
</dbReference>
<dbReference type="GO" id="GO:0005634">
    <property type="term" value="C:nucleus"/>
    <property type="evidence" value="ECO:0007669"/>
    <property type="project" value="UniProtKB-SubCell"/>
</dbReference>
<dbReference type="RefSeq" id="XP_056039514.1">
    <property type="nucleotide sequence ID" value="XM_056183242.1"/>
</dbReference>
<dbReference type="GO" id="GO:0003712">
    <property type="term" value="F:transcription coregulator activity"/>
    <property type="evidence" value="ECO:0007669"/>
    <property type="project" value="TreeGrafter"/>
</dbReference>
<comment type="similarity">
    <text evidence="6">Belongs to the SPT3 family.</text>
</comment>
<gene>
    <name evidence="7" type="primary">spt3</name>
    <name evidence="7" type="ORF">SOMG_04457</name>
</gene>
<keyword evidence="4" id="KW-0804">Transcription</keyword>
<sequence length="302" mass="35551">MSKYRVEIQQMMFILGEVQDPLPETIQLVEELIRGQVMEMLIQANELSIRKGAKSINVEDLFFLIRHDRAKVNRLKTYLSWKEVRKKAKEQDANAADTKELFEEVESKTKTLTAPVAMPWEVKNMFSEPVPETEEFEDDDDMMEMAYATRERLKLADERTKKMTREEYVHWSECRQASFTYRKGKRFREWCGMSVLTETRPDNDIVDILGFLTFEIVATLTEEALAVKQRMDQMQDNTRHGSYHVPNHPKERYLFDGLTEGRTPLQIFHVLEAFRRLQVPNKKHTSMRSFNGGLVKSRVYLI</sequence>
<reference evidence="7 8" key="1">
    <citation type="journal article" date="2023" name="G3 (Bethesda)">
        <title>A high-quality reference genome for the fission yeast Schizosaccharomyces osmophilus.</title>
        <authorList>
            <person name="Jia G.S."/>
            <person name="Zhang W.C."/>
            <person name="Liang Y."/>
            <person name="Liu X.H."/>
            <person name="Rhind N."/>
            <person name="Pidoux A."/>
            <person name="Brysch-Herzberg M."/>
            <person name="Du L.L."/>
        </authorList>
    </citation>
    <scope>NUCLEOTIDE SEQUENCE [LARGE SCALE GENOMIC DNA]</scope>
    <source>
        <strain evidence="7 8">CBS 15793</strain>
    </source>
</reference>
<evidence type="ECO:0000256" key="2">
    <source>
        <dbReference type="ARBA" id="ARBA00023015"/>
    </source>
</evidence>
<evidence type="ECO:0000256" key="3">
    <source>
        <dbReference type="ARBA" id="ARBA00023159"/>
    </source>
</evidence>
<accession>A0AAF0AWY4</accession>
<evidence type="ECO:0000256" key="4">
    <source>
        <dbReference type="ARBA" id="ARBA00023163"/>
    </source>
</evidence>
<protein>
    <submittedName>
        <fullName evidence="7">SAGA complex subunit Spt3</fullName>
    </submittedName>
</protein>
<dbReference type="InterPro" id="IPR003195">
    <property type="entry name" value="TFIID_TAF13"/>
</dbReference>
<dbReference type="InterPro" id="IPR009072">
    <property type="entry name" value="Histone-fold"/>
</dbReference>
<name>A0AAF0AWY4_9SCHI</name>
<dbReference type="Gene3D" id="1.10.20.10">
    <property type="entry name" value="Histone, subunit A"/>
    <property type="match status" value="1"/>
</dbReference>
<dbReference type="PANTHER" id="PTHR11380">
    <property type="entry name" value="TRANSCRIPTION INITIATION FACTOR TFIID/SUPT3-RELATED"/>
    <property type="match status" value="1"/>
</dbReference>
<dbReference type="GO" id="GO:0006366">
    <property type="term" value="P:transcription by RNA polymerase II"/>
    <property type="evidence" value="ECO:0007669"/>
    <property type="project" value="InterPro"/>
</dbReference>
<dbReference type="Proteomes" id="UP001212411">
    <property type="component" value="Chromosome 3"/>
</dbReference>
<dbReference type="GeneID" id="80877931"/>
<keyword evidence="2" id="KW-0805">Transcription regulation</keyword>
<organism evidence="7 8">
    <name type="scientific">Schizosaccharomyces osmophilus</name>
    <dbReference type="NCBI Taxonomy" id="2545709"/>
    <lineage>
        <taxon>Eukaryota</taxon>
        <taxon>Fungi</taxon>
        <taxon>Dikarya</taxon>
        <taxon>Ascomycota</taxon>
        <taxon>Taphrinomycotina</taxon>
        <taxon>Schizosaccharomycetes</taxon>
        <taxon>Schizosaccharomycetales</taxon>
        <taxon>Schizosaccharomycetaceae</taxon>
        <taxon>Schizosaccharomyces</taxon>
    </lineage>
</organism>
<dbReference type="GO" id="GO:0006357">
    <property type="term" value="P:regulation of transcription by RNA polymerase II"/>
    <property type="evidence" value="ECO:0007669"/>
    <property type="project" value="UniProtKB-ARBA"/>
</dbReference>
<keyword evidence="3" id="KW-0010">Activator</keyword>
<dbReference type="KEGG" id="som:SOMG_04457"/>